<dbReference type="Proteomes" id="UP000054785">
    <property type="component" value="Unassembled WGS sequence"/>
</dbReference>
<keyword evidence="2" id="KW-1185">Reference proteome</keyword>
<reference evidence="1 2" key="1">
    <citation type="submission" date="2015-11" db="EMBL/GenBank/DDBJ databases">
        <title>Genomic analysis of 38 Legionella species identifies large and diverse effector repertoires.</title>
        <authorList>
            <person name="Burstein D."/>
            <person name="Amaro F."/>
            <person name="Zusman T."/>
            <person name="Lifshitz Z."/>
            <person name="Cohen O."/>
            <person name="Gilbert J.A."/>
            <person name="Pupko T."/>
            <person name="Shuman H.A."/>
            <person name="Segal G."/>
        </authorList>
    </citation>
    <scope>NUCLEOTIDE SEQUENCE [LARGE SCALE GENOMIC DNA]</scope>
    <source>
        <strain evidence="1 2">ATCC 49504</strain>
    </source>
</reference>
<dbReference type="AlphaFoldDB" id="A0A0W0UA80"/>
<evidence type="ECO:0000313" key="2">
    <source>
        <dbReference type="Proteomes" id="UP000054785"/>
    </source>
</evidence>
<organism evidence="1 2">
    <name type="scientific">Legionella geestiana</name>
    <dbReference type="NCBI Taxonomy" id="45065"/>
    <lineage>
        <taxon>Bacteria</taxon>
        <taxon>Pseudomonadati</taxon>
        <taxon>Pseudomonadota</taxon>
        <taxon>Gammaproteobacteria</taxon>
        <taxon>Legionellales</taxon>
        <taxon>Legionellaceae</taxon>
        <taxon>Legionella</taxon>
    </lineage>
</organism>
<protein>
    <submittedName>
        <fullName evidence="1">Uncharacterized protein</fullName>
    </submittedName>
</protein>
<dbReference type="STRING" id="45065.Lgee_0113"/>
<proteinExistence type="predicted"/>
<evidence type="ECO:0000313" key="1">
    <source>
        <dbReference type="EMBL" id="KTD04503.1"/>
    </source>
</evidence>
<accession>A0A0W0UA80</accession>
<dbReference type="OrthoDB" id="10010630at2"/>
<dbReference type="InterPro" id="IPR036380">
    <property type="entry name" value="Isochorismatase-like_sf"/>
</dbReference>
<comment type="caution">
    <text evidence="1">The sequence shown here is derived from an EMBL/GenBank/DDBJ whole genome shotgun (WGS) entry which is preliminary data.</text>
</comment>
<gene>
    <name evidence="1" type="ORF">Lgee_0113</name>
</gene>
<dbReference type="EMBL" id="LNYC01000003">
    <property type="protein sequence ID" value="KTD04503.1"/>
    <property type="molecule type" value="Genomic_DNA"/>
</dbReference>
<dbReference type="Gene3D" id="3.40.50.850">
    <property type="entry name" value="Isochorismatase-like"/>
    <property type="match status" value="1"/>
</dbReference>
<dbReference type="SUPFAM" id="SSF52499">
    <property type="entry name" value="Isochorismatase-like hydrolases"/>
    <property type="match status" value="1"/>
</dbReference>
<sequence>MLYLSTQLLNRLLASLLPMVCAFLLCQSVHARQAEAPSFTAEAIQRTYFALDSEGGLKLNDKGLPYPATKDIITINTTFSTDNTAFFVIDPWIDMPSEFMNHYFGNITRHYLLPLITSAAEKGFPVYVFTNDCKQSLPVPVSCDIPNELHALIKKFPNAHLVYWQNLDLTPFVKSLHDNGISKIIYTGFASNVCVIGRPAGMIRMAGEGFSNYFIPEASAALETKGTWKSQKIHKATTTIISQSMAKLIHYEDIYKKLQSMKKELS</sequence>
<dbReference type="RefSeq" id="WP_028386230.1">
    <property type="nucleotide sequence ID" value="NZ_CAAAHN010000012.1"/>
</dbReference>
<dbReference type="PATRIC" id="fig|45065.4.peg.123"/>
<name>A0A0W0UA80_9GAMM</name>